<dbReference type="RefSeq" id="WP_242331966.1">
    <property type="nucleotide sequence ID" value="NZ_CP071872.1"/>
</dbReference>
<protein>
    <recommendedName>
        <fullName evidence="3">SH3b domain-containing protein</fullName>
    </recommendedName>
</protein>
<dbReference type="SUPFAM" id="SSF48726">
    <property type="entry name" value="Immunoglobulin"/>
    <property type="match status" value="1"/>
</dbReference>
<keyword evidence="2" id="KW-1185">Reference proteome</keyword>
<name>A0ABY3WPI8_9ACTN</name>
<sequence length="105" mass="10835">MAASPAAAGGGALQATVRGQVVSTSPLNVRTVPSTDSQPGGTLLRPGASVNITCKVRAQVIGGNQIWYRLQSGEWVTARYVRNSAAVPFCWPPSATGLRMVPSVG</sequence>
<dbReference type="InterPro" id="IPR036179">
    <property type="entry name" value="Ig-like_dom_sf"/>
</dbReference>
<dbReference type="EMBL" id="CP071872">
    <property type="protein sequence ID" value="UNM13237.1"/>
    <property type="molecule type" value="Genomic_DNA"/>
</dbReference>
<dbReference type="Gene3D" id="2.30.30.40">
    <property type="entry name" value="SH3 Domains"/>
    <property type="match status" value="1"/>
</dbReference>
<proteinExistence type="predicted"/>
<evidence type="ECO:0000313" key="1">
    <source>
        <dbReference type="EMBL" id="UNM13237.1"/>
    </source>
</evidence>
<gene>
    <name evidence="1" type="ORF">J4032_18625</name>
</gene>
<organism evidence="1 2">
    <name type="scientific">Streptomyces formicae</name>
    <dbReference type="NCBI Taxonomy" id="1616117"/>
    <lineage>
        <taxon>Bacteria</taxon>
        <taxon>Bacillati</taxon>
        <taxon>Actinomycetota</taxon>
        <taxon>Actinomycetes</taxon>
        <taxon>Kitasatosporales</taxon>
        <taxon>Streptomycetaceae</taxon>
        <taxon>Streptomyces</taxon>
    </lineage>
</organism>
<accession>A0ABY3WPI8</accession>
<dbReference type="Proteomes" id="UP000828924">
    <property type="component" value="Chromosome"/>
</dbReference>
<evidence type="ECO:0008006" key="3">
    <source>
        <dbReference type="Google" id="ProtNLM"/>
    </source>
</evidence>
<evidence type="ECO:0000313" key="2">
    <source>
        <dbReference type="Proteomes" id="UP000828924"/>
    </source>
</evidence>
<reference evidence="1 2" key="1">
    <citation type="submission" date="2021-03" db="EMBL/GenBank/DDBJ databases">
        <title>Complete genome of Streptomyces formicae strain 1H-GS9 (DSM 100524).</title>
        <authorList>
            <person name="Atanasov K.E."/>
            <person name="Altabella T."/>
            <person name="Ferrer A."/>
        </authorList>
    </citation>
    <scope>NUCLEOTIDE SEQUENCE [LARGE SCALE GENOMIC DNA]</scope>
    <source>
        <strain evidence="1 2">1H-GS9</strain>
    </source>
</reference>